<keyword evidence="1" id="KW-0812">Transmembrane</keyword>
<proteinExistence type="predicted"/>
<accession>A0A0B8T2Q4</accession>
<dbReference type="AlphaFoldDB" id="A0A0B8T2Q4"/>
<organism evidence="2 3">
    <name type="scientific">Sphingobacterium deserti</name>
    <dbReference type="NCBI Taxonomy" id="1229276"/>
    <lineage>
        <taxon>Bacteria</taxon>
        <taxon>Pseudomonadati</taxon>
        <taxon>Bacteroidota</taxon>
        <taxon>Sphingobacteriia</taxon>
        <taxon>Sphingobacteriales</taxon>
        <taxon>Sphingobacteriaceae</taxon>
        <taxon>Sphingobacterium</taxon>
    </lineage>
</organism>
<feature type="transmembrane region" description="Helical" evidence="1">
    <location>
        <begin position="53"/>
        <end position="74"/>
    </location>
</feature>
<reference evidence="2 3" key="2">
    <citation type="journal article" date="2015" name="PLoS ONE">
        <title>Whole-Genome Optical Mapping and Finished Genome Sequence of Sphingobacterium deserti sp. nov., a New Species Isolated from the Western Desert of China.</title>
        <authorList>
            <person name="Teng C."/>
            <person name="Zhou Z."/>
            <person name="Molnar I."/>
            <person name="Li X."/>
            <person name="Tang R."/>
            <person name="Chen M."/>
            <person name="Wang L."/>
            <person name="Su S."/>
            <person name="Zhang W."/>
            <person name="Lin M."/>
        </authorList>
    </citation>
    <scope>NUCLEOTIDE SEQUENCE [LARGE SCALE GENOMIC DNA]</scope>
    <source>
        <strain evidence="3">ACCC05744</strain>
    </source>
</reference>
<dbReference type="RefSeq" id="WP_052072066.1">
    <property type="nucleotide sequence ID" value="NZ_JJMU01000014.1"/>
</dbReference>
<dbReference type="eggNOG" id="ENOG5032RMQ">
    <property type="taxonomic scope" value="Bacteria"/>
</dbReference>
<evidence type="ECO:0000313" key="2">
    <source>
        <dbReference type="EMBL" id="KGE15256.1"/>
    </source>
</evidence>
<feature type="transmembrane region" description="Helical" evidence="1">
    <location>
        <begin position="12"/>
        <end position="32"/>
    </location>
</feature>
<sequence length="117" mass="14207">MKGIVIVSRFWTNVFSAGRATGVTIFPFIFLRSRGLKADRILLQHERIHLQQALELAVLPFYVWYLVEFLVWFVQHGNFQQAYRSISFEKEAYDHEREMRYLQIRKCWAFFSYYKRS</sequence>
<dbReference type="PATRIC" id="fig|1229276.3.peg.965"/>
<gene>
    <name evidence="2" type="ORF">DI53_0937</name>
</gene>
<name>A0A0B8T2Q4_9SPHI</name>
<evidence type="ECO:0000313" key="3">
    <source>
        <dbReference type="Proteomes" id="UP000031802"/>
    </source>
</evidence>
<comment type="caution">
    <text evidence="2">The sequence shown here is derived from an EMBL/GenBank/DDBJ whole genome shotgun (WGS) entry which is preliminary data.</text>
</comment>
<reference evidence="3" key="1">
    <citation type="submission" date="2014-04" db="EMBL/GenBank/DDBJ databases">
        <title>Whole-Genome optical mapping and complete genome sequence of Sphingobacterium deserti sp. nov., a new spaces isolated from desert in the west of China.</title>
        <authorList>
            <person name="Teng C."/>
            <person name="Zhou Z."/>
            <person name="Li X."/>
            <person name="Chen M."/>
            <person name="Lin M."/>
            <person name="Wang L."/>
            <person name="Su S."/>
            <person name="Zhang C."/>
            <person name="Zhang W."/>
        </authorList>
    </citation>
    <scope>NUCLEOTIDE SEQUENCE [LARGE SCALE GENOMIC DNA]</scope>
    <source>
        <strain evidence="3">ACCC05744</strain>
    </source>
</reference>
<dbReference type="EMBL" id="JJMU01000014">
    <property type="protein sequence ID" value="KGE15256.1"/>
    <property type="molecule type" value="Genomic_DNA"/>
</dbReference>
<keyword evidence="1" id="KW-0472">Membrane</keyword>
<keyword evidence="1" id="KW-1133">Transmembrane helix</keyword>
<keyword evidence="3" id="KW-1185">Reference proteome</keyword>
<dbReference type="Proteomes" id="UP000031802">
    <property type="component" value="Unassembled WGS sequence"/>
</dbReference>
<evidence type="ECO:0000256" key="1">
    <source>
        <dbReference type="SAM" id="Phobius"/>
    </source>
</evidence>
<dbReference type="STRING" id="1229276.DI53_0937"/>
<protein>
    <recommendedName>
        <fullName evidence="4">DUF4157 domain-containing protein</fullName>
    </recommendedName>
</protein>
<evidence type="ECO:0008006" key="4">
    <source>
        <dbReference type="Google" id="ProtNLM"/>
    </source>
</evidence>